<feature type="compositionally biased region" description="Basic and acidic residues" evidence="1">
    <location>
        <begin position="1"/>
        <end position="10"/>
    </location>
</feature>
<gene>
    <name evidence="2" type="ORF">HaLaN_32224</name>
</gene>
<evidence type="ECO:0000313" key="2">
    <source>
        <dbReference type="EMBL" id="GFH32926.1"/>
    </source>
</evidence>
<sequence>MDGEKRKEMHGSPLSSRRRRLHRTKPHTPATFKCFITACAQRPSGRSLIRHTVDKCQLQLCKRLWVDVTQRSCVFCFWYPSVKDVAMAD</sequence>
<feature type="non-terminal residue" evidence="2">
    <location>
        <position position="1"/>
    </location>
</feature>
<evidence type="ECO:0000313" key="3">
    <source>
        <dbReference type="Proteomes" id="UP000485058"/>
    </source>
</evidence>
<reference evidence="2 3" key="1">
    <citation type="submission" date="2020-02" db="EMBL/GenBank/DDBJ databases">
        <title>Draft genome sequence of Haematococcus lacustris strain NIES-144.</title>
        <authorList>
            <person name="Morimoto D."/>
            <person name="Nakagawa S."/>
            <person name="Yoshida T."/>
            <person name="Sawayama S."/>
        </authorList>
    </citation>
    <scope>NUCLEOTIDE SEQUENCE [LARGE SCALE GENOMIC DNA]</scope>
    <source>
        <strain evidence="2 3">NIES-144</strain>
    </source>
</reference>
<protein>
    <submittedName>
        <fullName evidence="2">Uncharacterized protein</fullName>
    </submittedName>
</protein>
<organism evidence="2 3">
    <name type="scientific">Haematococcus lacustris</name>
    <name type="common">Green alga</name>
    <name type="synonym">Haematococcus pluvialis</name>
    <dbReference type="NCBI Taxonomy" id="44745"/>
    <lineage>
        <taxon>Eukaryota</taxon>
        <taxon>Viridiplantae</taxon>
        <taxon>Chlorophyta</taxon>
        <taxon>core chlorophytes</taxon>
        <taxon>Chlorophyceae</taxon>
        <taxon>CS clade</taxon>
        <taxon>Chlamydomonadales</taxon>
        <taxon>Haematococcaceae</taxon>
        <taxon>Haematococcus</taxon>
    </lineage>
</organism>
<keyword evidence="3" id="KW-1185">Reference proteome</keyword>
<feature type="region of interest" description="Disordered" evidence="1">
    <location>
        <begin position="1"/>
        <end position="26"/>
    </location>
</feature>
<proteinExistence type="predicted"/>
<feature type="non-terminal residue" evidence="2">
    <location>
        <position position="89"/>
    </location>
</feature>
<dbReference type="AlphaFoldDB" id="A0A6A0AJF8"/>
<accession>A0A6A0AJF8</accession>
<dbReference type="Proteomes" id="UP000485058">
    <property type="component" value="Unassembled WGS sequence"/>
</dbReference>
<name>A0A6A0AJF8_HAELA</name>
<evidence type="ECO:0000256" key="1">
    <source>
        <dbReference type="SAM" id="MobiDB-lite"/>
    </source>
</evidence>
<feature type="compositionally biased region" description="Basic residues" evidence="1">
    <location>
        <begin position="16"/>
        <end position="26"/>
    </location>
</feature>
<comment type="caution">
    <text evidence="2">The sequence shown here is derived from an EMBL/GenBank/DDBJ whole genome shotgun (WGS) entry which is preliminary data.</text>
</comment>
<dbReference type="EMBL" id="BLLF01007387">
    <property type="protein sequence ID" value="GFH32926.1"/>
    <property type="molecule type" value="Genomic_DNA"/>
</dbReference>